<feature type="signal peptide" evidence="2">
    <location>
        <begin position="1"/>
        <end position="22"/>
    </location>
</feature>
<feature type="compositionally biased region" description="Basic and acidic residues" evidence="1">
    <location>
        <begin position="53"/>
        <end position="66"/>
    </location>
</feature>
<evidence type="ECO:0000256" key="1">
    <source>
        <dbReference type="SAM" id="MobiDB-lite"/>
    </source>
</evidence>
<proteinExistence type="predicted"/>
<dbReference type="EMBL" id="VSRR010010111">
    <property type="protein sequence ID" value="MPC51345.1"/>
    <property type="molecule type" value="Genomic_DNA"/>
</dbReference>
<name>A0A5B7G1B1_PORTR</name>
<protein>
    <submittedName>
        <fullName evidence="3">Uncharacterized protein</fullName>
    </submittedName>
</protein>
<keyword evidence="4" id="KW-1185">Reference proteome</keyword>
<sequence length="66" mass="7392">MQNHQQARVIWWFIQRLVWTQAGSSKGWSGLRLAKQGGQKTASGPPKRAVSRASRENTSEGRGKSR</sequence>
<keyword evidence="2" id="KW-0732">Signal</keyword>
<accession>A0A5B7G1B1</accession>
<comment type="caution">
    <text evidence="3">The sequence shown here is derived from an EMBL/GenBank/DDBJ whole genome shotgun (WGS) entry which is preliminary data.</text>
</comment>
<dbReference type="AlphaFoldDB" id="A0A5B7G1B1"/>
<gene>
    <name evidence="3" type="ORF">E2C01_045189</name>
</gene>
<dbReference type="Proteomes" id="UP000324222">
    <property type="component" value="Unassembled WGS sequence"/>
</dbReference>
<reference evidence="3 4" key="1">
    <citation type="submission" date="2019-05" db="EMBL/GenBank/DDBJ databases">
        <title>Another draft genome of Portunus trituberculatus and its Hox gene families provides insights of decapod evolution.</title>
        <authorList>
            <person name="Jeong J.-H."/>
            <person name="Song I."/>
            <person name="Kim S."/>
            <person name="Choi T."/>
            <person name="Kim D."/>
            <person name="Ryu S."/>
            <person name="Kim W."/>
        </authorList>
    </citation>
    <scope>NUCLEOTIDE SEQUENCE [LARGE SCALE GENOMIC DNA]</scope>
    <source>
        <tissue evidence="3">Muscle</tissue>
    </source>
</reference>
<evidence type="ECO:0000256" key="2">
    <source>
        <dbReference type="SAM" id="SignalP"/>
    </source>
</evidence>
<feature type="region of interest" description="Disordered" evidence="1">
    <location>
        <begin position="28"/>
        <end position="66"/>
    </location>
</feature>
<evidence type="ECO:0000313" key="3">
    <source>
        <dbReference type="EMBL" id="MPC51345.1"/>
    </source>
</evidence>
<feature type="chain" id="PRO_5022871265" evidence="2">
    <location>
        <begin position="23"/>
        <end position="66"/>
    </location>
</feature>
<evidence type="ECO:0000313" key="4">
    <source>
        <dbReference type="Proteomes" id="UP000324222"/>
    </source>
</evidence>
<organism evidence="3 4">
    <name type="scientific">Portunus trituberculatus</name>
    <name type="common">Swimming crab</name>
    <name type="synonym">Neptunus trituberculatus</name>
    <dbReference type="NCBI Taxonomy" id="210409"/>
    <lineage>
        <taxon>Eukaryota</taxon>
        <taxon>Metazoa</taxon>
        <taxon>Ecdysozoa</taxon>
        <taxon>Arthropoda</taxon>
        <taxon>Crustacea</taxon>
        <taxon>Multicrustacea</taxon>
        <taxon>Malacostraca</taxon>
        <taxon>Eumalacostraca</taxon>
        <taxon>Eucarida</taxon>
        <taxon>Decapoda</taxon>
        <taxon>Pleocyemata</taxon>
        <taxon>Brachyura</taxon>
        <taxon>Eubrachyura</taxon>
        <taxon>Portunoidea</taxon>
        <taxon>Portunidae</taxon>
        <taxon>Portuninae</taxon>
        <taxon>Portunus</taxon>
    </lineage>
</organism>